<dbReference type="OrthoDB" id="3244707at2"/>
<gene>
    <name evidence="2" type="ORF">SAMN02910314_01639</name>
</gene>
<dbReference type="InterPro" id="IPR054398">
    <property type="entry name" value="AcrIC5-like_dom"/>
</dbReference>
<keyword evidence="3" id="KW-1185">Reference proteome</keyword>
<evidence type="ECO:0000313" key="3">
    <source>
        <dbReference type="Proteomes" id="UP000182975"/>
    </source>
</evidence>
<reference evidence="3" key="1">
    <citation type="submission" date="2016-10" db="EMBL/GenBank/DDBJ databases">
        <authorList>
            <person name="Varghese N."/>
        </authorList>
    </citation>
    <scope>NUCLEOTIDE SEQUENCE [LARGE SCALE GENOMIC DNA]</scope>
    <source>
        <strain evidence="3">DSM 21843</strain>
    </source>
</reference>
<dbReference type="STRING" id="79604.AAY81_05090"/>
<dbReference type="KEGG" id="ddt:AAY81_05090"/>
<evidence type="ECO:0000313" key="2">
    <source>
        <dbReference type="EMBL" id="SEO92148.1"/>
    </source>
</evidence>
<organism evidence="2 3">
    <name type="scientific">Denitrobacterium detoxificans</name>
    <dbReference type="NCBI Taxonomy" id="79604"/>
    <lineage>
        <taxon>Bacteria</taxon>
        <taxon>Bacillati</taxon>
        <taxon>Actinomycetota</taxon>
        <taxon>Coriobacteriia</taxon>
        <taxon>Eggerthellales</taxon>
        <taxon>Eggerthellaceae</taxon>
        <taxon>Denitrobacterium</taxon>
    </lineage>
</organism>
<proteinExistence type="predicted"/>
<protein>
    <recommendedName>
        <fullName evidence="1">AcrIC5-like domain-containing protein</fullName>
    </recommendedName>
</protein>
<name>A0A172RY30_9ACTN</name>
<dbReference type="Proteomes" id="UP000182975">
    <property type="component" value="Unassembled WGS sequence"/>
</dbReference>
<dbReference type="EMBL" id="FOEC01000011">
    <property type="protein sequence ID" value="SEO92148.1"/>
    <property type="molecule type" value="Genomic_DNA"/>
</dbReference>
<sequence>MTTTKYYLHRDHGNWFDSVDFDTLEEVVDYLNNTSRDEVARVRACDTPCTLEEWGIDEYGDDVELKVEPVDISHILHRVWTYQGQVLDMDTIAHYMDRDLAEDLHFELAPCEPQDFYEEYCRRHKERFDEEFRID</sequence>
<dbReference type="Pfam" id="PF22147">
    <property type="entry name" value="AcrIC5"/>
    <property type="match status" value="1"/>
</dbReference>
<accession>A0A172RY30</accession>
<dbReference type="AlphaFoldDB" id="A0A172RY30"/>
<evidence type="ECO:0000259" key="1">
    <source>
        <dbReference type="Pfam" id="PF22147"/>
    </source>
</evidence>
<feature type="domain" description="AcrIC5-like" evidence="1">
    <location>
        <begin position="80"/>
        <end position="132"/>
    </location>
</feature>
<dbReference type="RefSeq" id="WP_066662193.1">
    <property type="nucleotide sequence ID" value="NZ_CP011402.1"/>
</dbReference>